<evidence type="ECO:0000313" key="1">
    <source>
        <dbReference type="EMBL" id="ACC73941.1"/>
    </source>
</evidence>
<dbReference type="STRING" id="391038.Bphy_4835"/>
<dbReference type="EMBL" id="CP001044">
    <property type="protein sequence ID" value="ACC73941.1"/>
    <property type="molecule type" value="Genomic_DNA"/>
</dbReference>
<accession>B2JSC1</accession>
<organism evidence="1 2">
    <name type="scientific">Paraburkholderia phymatum (strain DSM 17167 / CIP 108236 / LMG 21445 / STM815)</name>
    <name type="common">Burkholderia phymatum</name>
    <dbReference type="NCBI Taxonomy" id="391038"/>
    <lineage>
        <taxon>Bacteria</taxon>
        <taxon>Pseudomonadati</taxon>
        <taxon>Pseudomonadota</taxon>
        <taxon>Betaproteobacteria</taxon>
        <taxon>Burkholderiales</taxon>
        <taxon>Burkholderiaceae</taxon>
        <taxon>Paraburkholderia</taxon>
    </lineage>
</organism>
<dbReference type="KEGG" id="bph:Bphy_4835"/>
<dbReference type="OrthoDB" id="8687362at2"/>
<dbReference type="RefSeq" id="WP_012404110.1">
    <property type="nucleotide sequence ID" value="NC_010623.1"/>
</dbReference>
<evidence type="ECO:0008006" key="3">
    <source>
        <dbReference type="Google" id="ProtNLM"/>
    </source>
</evidence>
<proteinExistence type="predicted"/>
<dbReference type="HOGENOM" id="CLU_1188149_0_0_4"/>
<dbReference type="eggNOG" id="COG2186">
    <property type="taxonomic scope" value="Bacteria"/>
</dbReference>
<protein>
    <recommendedName>
        <fullName evidence="3">Cache domain-containing protein</fullName>
    </recommendedName>
</protein>
<dbReference type="Gene3D" id="3.30.450.20">
    <property type="entry name" value="PAS domain"/>
    <property type="match status" value="1"/>
</dbReference>
<reference evidence="2" key="1">
    <citation type="journal article" date="2014" name="Stand. Genomic Sci.">
        <title>Complete genome sequence of Burkholderia phymatum STM815(T), a broad host range and efficient nitrogen-fixing symbiont of Mimosa species.</title>
        <authorList>
            <person name="Moulin L."/>
            <person name="Klonowska A."/>
            <person name="Caroline B."/>
            <person name="Booth K."/>
            <person name="Vriezen J.A."/>
            <person name="Melkonian R."/>
            <person name="James E.K."/>
            <person name="Young J.P."/>
            <person name="Bena G."/>
            <person name="Hauser L."/>
            <person name="Land M."/>
            <person name="Kyrpides N."/>
            <person name="Bruce D."/>
            <person name="Chain P."/>
            <person name="Copeland A."/>
            <person name="Pitluck S."/>
            <person name="Woyke T."/>
            <person name="Lizotte-Waniewski M."/>
            <person name="Bristow J."/>
            <person name="Riley M."/>
        </authorList>
    </citation>
    <scope>NUCLEOTIDE SEQUENCE [LARGE SCALE GENOMIC DNA]</scope>
    <source>
        <strain evidence="2">DSM 17167 / CIP 108236 / LMG 21445 / STM815</strain>
    </source>
</reference>
<keyword evidence="2" id="KW-1185">Reference proteome</keyword>
<dbReference type="Proteomes" id="UP000001192">
    <property type="component" value="Chromosome 2"/>
</dbReference>
<name>B2JSC1_PARP8</name>
<dbReference type="AlphaFoldDB" id="B2JSC1"/>
<evidence type="ECO:0000313" key="2">
    <source>
        <dbReference type="Proteomes" id="UP000001192"/>
    </source>
</evidence>
<sequence length="233" mass="25641">MAARNPGVSDALAKLARKTSQVFDDTFQQLDQLASVYCQEARSALDKGLSLTAENFARAKSRMIRTLSSSDPVVSTMGILVDSDVIKGLPYWLDCIERDPDGAIHAAHNESLPWRESFYEYLTADWMSVPRSEHVKYVAGPYVDLDRYLISLSVPILVDDAFLGVVVADIRLDDFERMLAPLLSKANFDCAVLNADNRVLVSNSASFPVGELVDSTKLTSIPCSDVGWYVAAI</sequence>
<gene>
    <name evidence="1" type="ordered locus">Bphy_4835</name>
</gene>